<dbReference type="InterPro" id="IPR029033">
    <property type="entry name" value="His_PPase_superfam"/>
</dbReference>
<evidence type="ECO:0008006" key="7">
    <source>
        <dbReference type="Google" id="ProtNLM"/>
    </source>
</evidence>
<organism evidence="5 6">
    <name type="scientific">Collybiopsis confluens</name>
    <dbReference type="NCBI Taxonomy" id="2823264"/>
    <lineage>
        <taxon>Eukaryota</taxon>
        <taxon>Fungi</taxon>
        <taxon>Dikarya</taxon>
        <taxon>Basidiomycota</taxon>
        <taxon>Agaricomycotina</taxon>
        <taxon>Agaricomycetes</taxon>
        <taxon>Agaricomycetidae</taxon>
        <taxon>Agaricales</taxon>
        <taxon>Marasmiineae</taxon>
        <taxon>Omphalotaceae</taxon>
        <taxon>Collybiopsis</taxon>
    </lineage>
</organism>
<sequence>MTVRHGESLDNLKEIWAGWKDAPLSNLGRKQAAAVGDYFAATKFHTIYASTLLRANATAQAIHGRQQEPFPSFIVTPKLREQHFGDAEGNTWVVSSPENKSLEELYTIGMYPQEVYFTRDGKFPNAESLNELAARTEEAIAEHVVPHLQSGADVHIALISHGLCISELIAALLRLDPESRRDVSYRGLLNTAWTRATVSIKGNAPFSEGVPLDVKVTHVNVADHLKNIALTSGPDEDSEARKFFSGGGQAANAVHPDDSDKQKL</sequence>
<dbReference type="InterPro" id="IPR051695">
    <property type="entry name" value="Phosphoglycerate_Mutase"/>
</dbReference>
<evidence type="ECO:0000313" key="5">
    <source>
        <dbReference type="EMBL" id="KAF5386449.1"/>
    </source>
</evidence>
<name>A0A8H5HNN9_9AGAR</name>
<evidence type="ECO:0000256" key="4">
    <source>
        <dbReference type="SAM" id="MobiDB-lite"/>
    </source>
</evidence>
<feature type="binding site" evidence="3">
    <location>
        <begin position="4"/>
        <end position="11"/>
    </location>
    <ligand>
        <name>substrate</name>
    </ligand>
</feature>
<dbReference type="EMBL" id="JAACJN010000035">
    <property type="protein sequence ID" value="KAF5386449.1"/>
    <property type="molecule type" value="Genomic_DNA"/>
</dbReference>
<feature type="compositionally biased region" description="Basic and acidic residues" evidence="4">
    <location>
        <begin position="255"/>
        <end position="264"/>
    </location>
</feature>
<dbReference type="Gene3D" id="3.40.50.1240">
    <property type="entry name" value="Phosphoglycerate mutase-like"/>
    <property type="match status" value="1"/>
</dbReference>
<dbReference type="PANTHER" id="PTHR46517:SF1">
    <property type="entry name" value="FRUCTOSE-2,6-BISPHOSPHATASE TIGAR"/>
    <property type="match status" value="1"/>
</dbReference>
<dbReference type="PANTHER" id="PTHR46517">
    <property type="entry name" value="FRUCTOSE-2,6-BISPHOSPHATASE TIGAR"/>
    <property type="match status" value="1"/>
</dbReference>
<dbReference type="GO" id="GO:0045820">
    <property type="term" value="P:negative regulation of glycolytic process"/>
    <property type="evidence" value="ECO:0007669"/>
    <property type="project" value="TreeGrafter"/>
</dbReference>
<comment type="caution">
    <text evidence="5">The sequence shown here is derived from an EMBL/GenBank/DDBJ whole genome shotgun (WGS) entry which is preliminary data.</text>
</comment>
<evidence type="ECO:0000256" key="1">
    <source>
        <dbReference type="ARBA" id="ARBA00022801"/>
    </source>
</evidence>
<evidence type="ECO:0000256" key="3">
    <source>
        <dbReference type="PIRSR" id="PIRSR613078-2"/>
    </source>
</evidence>
<feature type="active site" description="Tele-phosphohistidine intermediate" evidence="2">
    <location>
        <position position="5"/>
    </location>
</feature>
<accession>A0A8H5HNN9</accession>
<dbReference type="OrthoDB" id="354304at2759"/>
<dbReference type="AlphaFoldDB" id="A0A8H5HNN9"/>
<proteinExistence type="predicted"/>
<dbReference type="GO" id="GO:0004331">
    <property type="term" value="F:fructose-2,6-bisphosphate 2-phosphatase activity"/>
    <property type="evidence" value="ECO:0007669"/>
    <property type="project" value="TreeGrafter"/>
</dbReference>
<dbReference type="SUPFAM" id="SSF53254">
    <property type="entry name" value="Phosphoglycerate mutase-like"/>
    <property type="match status" value="1"/>
</dbReference>
<dbReference type="Pfam" id="PF00300">
    <property type="entry name" value="His_Phos_1"/>
    <property type="match status" value="1"/>
</dbReference>
<reference evidence="5 6" key="1">
    <citation type="journal article" date="2020" name="ISME J.">
        <title>Uncovering the hidden diversity of litter-decomposition mechanisms in mushroom-forming fungi.</title>
        <authorList>
            <person name="Floudas D."/>
            <person name="Bentzer J."/>
            <person name="Ahren D."/>
            <person name="Johansson T."/>
            <person name="Persson P."/>
            <person name="Tunlid A."/>
        </authorList>
    </citation>
    <scope>NUCLEOTIDE SEQUENCE [LARGE SCALE GENOMIC DNA]</scope>
    <source>
        <strain evidence="5 6">CBS 406.79</strain>
    </source>
</reference>
<keyword evidence="6" id="KW-1185">Reference proteome</keyword>
<dbReference type="SMART" id="SM00855">
    <property type="entry name" value="PGAM"/>
    <property type="match status" value="1"/>
</dbReference>
<feature type="binding site" evidence="3">
    <location>
        <position position="54"/>
    </location>
    <ligand>
        <name>substrate</name>
    </ligand>
</feature>
<protein>
    <recommendedName>
        <fullName evidence="7">Phosphoglycerate mutase</fullName>
    </recommendedName>
</protein>
<dbReference type="CDD" id="cd07067">
    <property type="entry name" value="HP_PGM_like"/>
    <property type="match status" value="1"/>
</dbReference>
<evidence type="ECO:0000256" key="2">
    <source>
        <dbReference type="PIRSR" id="PIRSR613078-1"/>
    </source>
</evidence>
<gene>
    <name evidence="5" type="ORF">D9757_005860</name>
</gene>
<feature type="region of interest" description="Disordered" evidence="4">
    <location>
        <begin position="232"/>
        <end position="264"/>
    </location>
</feature>
<evidence type="ECO:0000313" key="6">
    <source>
        <dbReference type="Proteomes" id="UP000518752"/>
    </source>
</evidence>
<dbReference type="GO" id="GO:0043456">
    <property type="term" value="P:regulation of pentose-phosphate shunt"/>
    <property type="evidence" value="ECO:0007669"/>
    <property type="project" value="TreeGrafter"/>
</dbReference>
<keyword evidence="1" id="KW-0378">Hydrolase</keyword>
<dbReference type="GO" id="GO:0005829">
    <property type="term" value="C:cytosol"/>
    <property type="evidence" value="ECO:0007669"/>
    <property type="project" value="TreeGrafter"/>
</dbReference>
<feature type="active site" description="Proton donor/acceptor" evidence="2">
    <location>
        <position position="81"/>
    </location>
</feature>
<dbReference type="InterPro" id="IPR013078">
    <property type="entry name" value="His_Pase_superF_clade-1"/>
</dbReference>
<dbReference type="Proteomes" id="UP000518752">
    <property type="component" value="Unassembled WGS sequence"/>
</dbReference>